<comment type="subcellular location">
    <subcellularLocation>
        <location evidence="5">Endoplasmic reticulum membrane</location>
        <topology evidence="5">Multi-pass membrane protein</topology>
    </subcellularLocation>
    <subcellularLocation>
        <location evidence="1">Membrane</location>
        <topology evidence="1">Multi-pass membrane protein</topology>
    </subcellularLocation>
</comment>
<keyword evidence="5" id="KW-0256">Endoplasmic reticulum</keyword>
<evidence type="ECO:0000313" key="7">
    <source>
        <dbReference type="Proteomes" id="UP000053328"/>
    </source>
</evidence>
<dbReference type="OrthoDB" id="422086at2759"/>
<keyword evidence="5" id="KW-0808">Transferase</keyword>
<feature type="transmembrane region" description="Helical" evidence="5">
    <location>
        <begin position="193"/>
        <end position="211"/>
    </location>
</feature>
<feature type="transmembrane region" description="Helical" evidence="5">
    <location>
        <begin position="61"/>
        <end position="78"/>
    </location>
</feature>
<accession>A0A0D2A7K7</accession>
<gene>
    <name evidence="6" type="ORF">PV08_01350</name>
</gene>
<dbReference type="PANTHER" id="PTHR12714">
    <property type="entry name" value="PROTEIN-S ISOPRENYLCYSTEINE O-METHYLTRANSFERASE"/>
    <property type="match status" value="1"/>
</dbReference>
<keyword evidence="7" id="KW-1185">Reference proteome</keyword>
<evidence type="ECO:0000256" key="4">
    <source>
        <dbReference type="ARBA" id="ARBA00023136"/>
    </source>
</evidence>
<evidence type="ECO:0000256" key="1">
    <source>
        <dbReference type="ARBA" id="ARBA00004141"/>
    </source>
</evidence>
<dbReference type="EMBL" id="KN847492">
    <property type="protein sequence ID" value="KIW20772.1"/>
    <property type="molecule type" value="Genomic_DNA"/>
</dbReference>
<dbReference type="RefSeq" id="XP_016240988.1">
    <property type="nucleotide sequence ID" value="XM_016375712.1"/>
</dbReference>
<dbReference type="PROSITE" id="PS51257">
    <property type="entry name" value="PROKAR_LIPOPROTEIN"/>
    <property type="match status" value="1"/>
</dbReference>
<dbReference type="EC" id="2.1.1.100" evidence="5"/>
<reference evidence="6 7" key="1">
    <citation type="submission" date="2015-01" db="EMBL/GenBank/DDBJ databases">
        <title>The Genome Sequence of Exophiala spinifera CBS89968.</title>
        <authorList>
            <consortium name="The Broad Institute Genomics Platform"/>
            <person name="Cuomo C."/>
            <person name="de Hoog S."/>
            <person name="Gorbushina A."/>
            <person name="Stielow B."/>
            <person name="Teixiera M."/>
            <person name="Abouelleil A."/>
            <person name="Chapman S.B."/>
            <person name="Priest M."/>
            <person name="Young S.K."/>
            <person name="Wortman J."/>
            <person name="Nusbaum C."/>
            <person name="Birren B."/>
        </authorList>
    </citation>
    <scope>NUCLEOTIDE SEQUENCE [LARGE SCALE GENOMIC DNA]</scope>
    <source>
        <strain evidence="6 7">CBS 89968</strain>
    </source>
</reference>
<organism evidence="6 7">
    <name type="scientific">Exophiala spinifera</name>
    <dbReference type="NCBI Taxonomy" id="91928"/>
    <lineage>
        <taxon>Eukaryota</taxon>
        <taxon>Fungi</taxon>
        <taxon>Dikarya</taxon>
        <taxon>Ascomycota</taxon>
        <taxon>Pezizomycotina</taxon>
        <taxon>Eurotiomycetes</taxon>
        <taxon>Chaetothyriomycetidae</taxon>
        <taxon>Chaetothyriales</taxon>
        <taxon>Herpotrichiellaceae</taxon>
        <taxon>Exophiala</taxon>
    </lineage>
</organism>
<evidence type="ECO:0000256" key="2">
    <source>
        <dbReference type="ARBA" id="ARBA00022692"/>
    </source>
</evidence>
<sequence length="244" mass="27049">MDLIPKFNLTPSTVSLSVACVLTGYLTSLSITPPNPNPEKQDVDDRLRKVLTDRTIRNRKVLYTALSLYHAVMVLVLRDDQPAAPTALCPWAESNLNRPLLFSWSAYVAVALGAVCLLGAPLRLASYGALGRNFTFHLQTPSELNTRGLYTYMQHPGYTGNTIVRAGCFAVFMRWDGVLGCWIPPAARAALNGFGWAAYLVLAVVMARAVMGRVADEEKMLKDKFGDTWVQWHKRTARFVPGIF</sequence>
<dbReference type="STRING" id="91928.A0A0D2A7K7"/>
<evidence type="ECO:0000256" key="3">
    <source>
        <dbReference type="ARBA" id="ARBA00022989"/>
    </source>
</evidence>
<evidence type="ECO:0000313" key="6">
    <source>
        <dbReference type="EMBL" id="KIW20772.1"/>
    </source>
</evidence>
<dbReference type="GeneID" id="27328433"/>
<dbReference type="PANTHER" id="PTHR12714:SF9">
    <property type="entry name" value="PROTEIN-S-ISOPRENYLCYSTEINE O-METHYLTRANSFERASE"/>
    <property type="match status" value="1"/>
</dbReference>
<proteinExistence type="inferred from homology"/>
<dbReference type="HOGENOM" id="CLU_065200_6_1_1"/>
<dbReference type="GO" id="GO:0005789">
    <property type="term" value="C:endoplasmic reticulum membrane"/>
    <property type="evidence" value="ECO:0007669"/>
    <property type="project" value="UniProtKB-SubCell"/>
</dbReference>
<keyword evidence="3 5" id="KW-1133">Transmembrane helix</keyword>
<keyword evidence="4 5" id="KW-0472">Membrane</keyword>
<dbReference type="GO" id="GO:0004671">
    <property type="term" value="F:protein C-terminal S-isoprenylcysteine carboxyl O-methyltransferase activity"/>
    <property type="evidence" value="ECO:0007669"/>
    <property type="project" value="UniProtKB-EC"/>
</dbReference>
<evidence type="ECO:0000256" key="5">
    <source>
        <dbReference type="RuleBase" id="RU362022"/>
    </source>
</evidence>
<dbReference type="Proteomes" id="UP000053328">
    <property type="component" value="Unassembled WGS sequence"/>
</dbReference>
<dbReference type="VEuPathDB" id="FungiDB:PV08_01350"/>
<protein>
    <recommendedName>
        <fullName evidence="5">Protein-S-isoprenylcysteine O-methyltransferase</fullName>
        <ecNumber evidence="5">2.1.1.100</ecNumber>
    </recommendedName>
</protein>
<dbReference type="Gene3D" id="1.20.120.1630">
    <property type="match status" value="1"/>
</dbReference>
<name>A0A0D2A7K7_9EURO</name>
<feature type="transmembrane region" description="Helical" evidence="5">
    <location>
        <begin position="101"/>
        <end position="122"/>
    </location>
</feature>
<comment type="similarity">
    <text evidence="5">Belongs to the class VI-like SAM-binding methyltransferase superfamily. Isoprenylcysteine carboxyl methyltransferase family.</text>
</comment>
<keyword evidence="5" id="KW-0489">Methyltransferase</keyword>
<keyword evidence="5" id="KW-0949">S-adenosyl-L-methionine</keyword>
<comment type="catalytic activity">
    <reaction evidence="5">
        <text>[protein]-C-terminal S-[(2E,6E)-farnesyl]-L-cysteine + S-adenosyl-L-methionine = [protein]-C-terminal S-[(2E,6E)-farnesyl]-L-cysteine methyl ester + S-adenosyl-L-homocysteine</text>
        <dbReference type="Rhea" id="RHEA:21672"/>
        <dbReference type="Rhea" id="RHEA-COMP:12125"/>
        <dbReference type="Rhea" id="RHEA-COMP:12126"/>
        <dbReference type="ChEBI" id="CHEBI:57856"/>
        <dbReference type="ChEBI" id="CHEBI:59789"/>
        <dbReference type="ChEBI" id="CHEBI:90510"/>
        <dbReference type="ChEBI" id="CHEBI:90511"/>
        <dbReference type="EC" id="2.1.1.100"/>
    </reaction>
</comment>
<dbReference type="AlphaFoldDB" id="A0A0D2A7K7"/>
<dbReference type="Pfam" id="PF04140">
    <property type="entry name" value="ICMT"/>
    <property type="match status" value="1"/>
</dbReference>
<dbReference type="InterPro" id="IPR007269">
    <property type="entry name" value="ICMT_MeTrfase"/>
</dbReference>
<comment type="caution">
    <text evidence="5">Lacks conserved residue(s) required for the propagation of feature annotation.</text>
</comment>
<dbReference type="GO" id="GO:0032259">
    <property type="term" value="P:methylation"/>
    <property type="evidence" value="ECO:0007669"/>
    <property type="project" value="UniProtKB-KW"/>
</dbReference>
<keyword evidence="2 5" id="KW-0812">Transmembrane</keyword>